<dbReference type="InterPro" id="IPR036873">
    <property type="entry name" value="Rhodanese-like_dom_sf"/>
</dbReference>
<dbReference type="Pfam" id="PF00581">
    <property type="entry name" value="Rhodanese"/>
    <property type="match status" value="1"/>
</dbReference>
<dbReference type="AlphaFoldDB" id="H2Z876"/>
<dbReference type="Gene3D" id="3.40.250.10">
    <property type="entry name" value="Rhodanese-like domain"/>
    <property type="match status" value="1"/>
</dbReference>
<dbReference type="GeneTree" id="ENSGT00390000016307"/>
<protein>
    <recommendedName>
        <fullName evidence="1">Rhodanese domain-containing protein</fullName>
    </recommendedName>
</protein>
<reference evidence="2" key="3">
    <citation type="submission" date="2025-09" db="UniProtKB">
        <authorList>
            <consortium name="Ensembl"/>
        </authorList>
    </citation>
    <scope>IDENTIFICATION</scope>
</reference>
<reference evidence="3" key="1">
    <citation type="submission" date="2003-08" db="EMBL/GenBank/DDBJ databases">
        <authorList>
            <person name="Birren B."/>
            <person name="Nusbaum C."/>
            <person name="Abebe A."/>
            <person name="Abouelleil A."/>
            <person name="Adekoya E."/>
            <person name="Ait-zahra M."/>
            <person name="Allen N."/>
            <person name="Allen T."/>
            <person name="An P."/>
            <person name="Anderson M."/>
            <person name="Anderson S."/>
            <person name="Arachchi H."/>
            <person name="Armbruster J."/>
            <person name="Bachantsang P."/>
            <person name="Baldwin J."/>
            <person name="Barry A."/>
            <person name="Bayul T."/>
            <person name="Blitshsteyn B."/>
            <person name="Bloom T."/>
            <person name="Blye J."/>
            <person name="Boguslavskiy L."/>
            <person name="Borowsky M."/>
            <person name="Boukhgalter B."/>
            <person name="Brunache A."/>
            <person name="Butler J."/>
            <person name="Calixte N."/>
            <person name="Calvo S."/>
            <person name="Camarata J."/>
            <person name="Campo K."/>
            <person name="Chang J."/>
            <person name="Cheshatsang Y."/>
            <person name="Citroen M."/>
            <person name="Collymore A."/>
            <person name="Considine T."/>
            <person name="Cook A."/>
            <person name="Cooke P."/>
            <person name="Corum B."/>
            <person name="Cuomo C."/>
            <person name="David R."/>
            <person name="Dawoe T."/>
            <person name="Degray S."/>
            <person name="Dodge S."/>
            <person name="Dooley K."/>
            <person name="Dorje P."/>
            <person name="Dorjee K."/>
            <person name="Dorris L."/>
            <person name="Duffey N."/>
            <person name="Dupes A."/>
            <person name="Elkins T."/>
            <person name="Engels R."/>
            <person name="Erickson J."/>
            <person name="Farina A."/>
            <person name="Faro S."/>
            <person name="Ferreira P."/>
            <person name="Fischer H."/>
            <person name="Fitzgerald M."/>
            <person name="Foley K."/>
            <person name="Gage D."/>
            <person name="Galagan J."/>
            <person name="Gearin G."/>
            <person name="Gnerre S."/>
            <person name="Gnirke A."/>
            <person name="Goyette A."/>
            <person name="Graham J."/>
            <person name="Grandbois E."/>
            <person name="Gyaltsen K."/>
            <person name="Hafez N."/>
            <person name="Hagopian D."/>
            <person name="Hagos B."/>
            <person name="Hall J."/>
            <person name="Hatcher B."/>
            <person name="Heller A."/>
            <person name="Higgins H."/>
            <person name="Honan T."/>
            <person name="Horn A."/>
            <person name="Houde N."/>
            <person name="Hughes L."/>
            <person name="Hulme W."/>
            <person name="Husby E."/>
            <person name="Iliev I."/>
            <person name="Jaffe D."/>
            <person name="Jones C."/>
            <person name="Kamal M."/>
            <person name="Kamat A."/>
            <person name="Kamvysselis M."/>
            <person name="Karlsson E."/>
            <person name="Kells C."/>
            <person name="Kieu A."/>
            <person name="Kisner P."/>
            <person name="Kodira C."/>
            <person name="Kulbokas E."/>
            <person name="Labutti K."/>
            <person name="Lama D."/>
            <person name="Landers T."/>
            <person name="Leger J."/>
            <person name="Levine S."/>
            <person name="Lewis D."/>
            <person name="Lewis T."/>
            <person name="Lindblad-toh K."/>
            <person name="Liu X."/>
            <person name="Lokyitsang T."/>
            <person name="Lokyitsang Y."/>
            <person name="Lucien O."/>
            <person name="Lui A."/>
            <person name="Ma L.J."/>
            <person name="Mabbitt R."/>
            <person name="Macdonald J."/>
            <person name="Maclean C."/>
            <person name="Major J."/>
            <person name="Manning J."/>
            <person name="Marabella R."/>
            <person name="Maru K."/>
            <person name="Matthews C."/>
            <person name="Mauceli E."/>
            <person name="Mccarthy M."/>
            <person name="Mcdonough S."/>
            <person name="Mcghee T."/>
            <person name="Meldrim J."/>
            <person name="Meneus L."/>
            <person name="Mesirov J."/>
            <person name="Mihalev A."/>
            <person name="Mihova T."/>
            <person name="Mikkelsen T."/>
            <person name="Mlenga V."/>
            <person name="Moru K."/>
            <person name="Mozes J."/>
            <person name="Mulrain L."/>
            <person name="Munson G."/>
            <person name="Naylor J."/>
            <person name="Newes C."/>
            <person name="Nguyen C."/>
            <person name="Nguyen N."/>
            <person name="Nguyen T."/>
            <person name="Nicol R."/>
            <person name="Nielsen C."/>
            <person name="Nizzari M."/>
            <person name="Norbu C."/>
            <person name="Norbu N."/>
            <person name="O'donnell P."/>
            <person name="Okoawo O."/>
            <person name="O'leary S."/>
            <person name="Omotosho B."/>
            <person name="O'neill K."/>
            <person name="Osman S."/>
            <person name="Parker S."/>
            <person name="Perrin D."/>
            <person name="Phunkhang P."/>
            <person name="Piqani B."/>
            <person name="Purcell S."/>
            <person name="Rachupka T."/>
            <person name="Ramasamy U."/>
            <person name="Rameau R."/>
            <person name="Ray V."/>
            <person name="Raymond C."/>
            <person name="Retta R."/>
            <person name="Richardson S."/>
            <person name="Rise C."/>
            <person name="Rodriguez J."/>
            <person name="Rogers J."/>
            <person name="Rogov P."/>
            <person name="Rutman M."/>
            <person name="Schupbach R."/>
            <person name="Seaman C."/>
            <person name="Settipalli S."/>
            <person name="Sharpe T."/>
            <person name="Sheridan J."/>
            <person name="Sherpa N."/>
            <person name="Shi J."/>
            <person name="Smirnov S."/>
            <person name="Smith C."/>
            <person name="Sougnez C."/>
            <person name="Spencer B."/>
            <person name="Stalker J."/>
            <person name="Stange-thomann N."/>
            <person name="Stavropoulos S."/>
            <person name="Stetson K."/>
            <person name="Stone C."/>
            <person name="Stone S."/>
            <person name="Stubbs M."/>
            <person name="Talamas J."/>
            <person name="Tchuinga P."/>
            <person name="Tenzing P."/>
            <person name="Tesfaye S."/>
            <person name="Theodore J."/>
            <person name="Thoulutsang Y."/>
            <person name="Topham K."/>
            <person name="Towey S."/>
            <person name="Tsamla T."/>
            <person name="Tsomo N."/>
            <person name="Vallee D."/>
            <person name="Vassiliev H."/>
            <person name="Venkataraman V."/>
            <person name="Vinson J."/>
            <person name="Vo A."/>
            <person name="Wade C."/>
            <person name="Wang S."/>
            <person name="Wangchuk T."/>
            <person name="Wangdi T."/>
            <person name="Whittaker C."/>
            <person name="Wilkinson J."/>
            <person name="Wu Y."/>
            <person name="Wyman D."/>
            <person name="Yadav S."/>
            <person name="Yang S."/>
            <person name="Yang X."/>
            <person name="Yeager S."/>
            <person name="Yee E."/>
            <person name="Young G."/>
            <person name="Zainoun J."/>
            <person name="Zembeck L."/>
            <person name="Zimmer A."/>
            <person name="Zody M."/>
            <person name="Lander E."/>
        </authorList>
    </citation>
    <scope>NUCLEOTIDE SEQUENCE [LARGE SCALE GENOMIC DNA]</scope>
</reference>
<evidence type="ECO:0000313" key="3">
    <source>
        <dbReference type="Proteomes" id="UP000007875"/>
    </source>
</evidence>
<dbReference type="Ensembl" id="ENSCSAVT00000013947.1">
    <property type="protein sequence ID" value="ENSCSAVP00000013788.1"/>
    <property type="gene ID" value="ENSCSAVG00000008090.1"/>
</dbReference>
<dbReference type="Pfam" id="PF12368">
    <property type="entry name" value="Rhodanese_C"/>
    <property type="match status" value="1"/>
</dbReference>
<sequence length="262" mass="29856">VLKLDSFKEMSRDDFKTSKGNGSCFDGLKVGVYSELCTLGINSEKLKPAQGNHLSPKEFHEKLEELSKSSHLSTGNETLLLDCRNFYESKIGFFDGALKPDLRKFSYFKEYVDKNQELFRNRKVLSYCTGGIRCERASAYIQQSTNCLEVYQLKGGIHKYLEEFPHSDFYKGKLFVFDNRFGININGKEHTVVSSCIYCPTLCDTYELCTTNGCCQLVLICKSCRDKGVTTCCDNCAENAKQKCVLKHCKCTEIRERTVKEI</sequence>
<reference evidence="2" key="2">
    <citation type="submission" date="2025-08" db="UniProtKB">
        <authorList>
            <consortium name="Ensembl"/>
        </authorList>
    </citation>
    <scope>IDENTIFICATION</scope>
</reference>
<proteinExistence type="predicted"/>
<accession>H2Z876</accession>
<keyword evidence="3" id="KW-1185">Reference proteome</keyword>
<dbReference type="SUPFAM" id="SSF52821">
    <property type="entry name" value="Rhodanese/Cell cycle control phosphatase"/>
    <property type="match status" value="1"/>
</dbReference>
<organism evidence="2 3">
    <name type="scientific">Ciona savignyi</name>
    <name type="common">Pacific transparent sea squirt</name>
    <dbReference type="NCBI Taxonomy" id="51511"/>
    <lineage>
        <taxon>Eukaryota</taxon>
        <taxon>Metazoa</taxon>
        <taxon>Chordata</taxon>
        <taxon>Tunicata</taxon>
        <taxon>Ascidiacea</taxon>
        <taxon>Phlebobranchia</taxon>
        <taxon>Cionidae</taxon>
        <taxon>Ciona</taxon>
    </lineage>
</organism>
<dbReference type="PROSITE" id="PS50206">
    <property type="entry name" value="RHODANESE_3"/>
    <property type="match status" value="1"/>
</dbReference>
<evidence type="ECO:0000313" key="2">
    <source>
        <dbReference type="Ensembl" id="ENSCSAVP00000013788.1"/>
    </source>
</evidence>
<dbReference type="InterPro" id="IPR020936">
    <property type="entry name" value="TrhO"/>
</dbReference>
<dbReference type="HOGENOM" id="CLU_038878_1_0_1"/>
<name>H2Z876_CIOSA</name>
<dbReference type="PANTHER" id="PTHR43268">
    <property type="entry name" value="THIOSULFATE SULFURTRANSFERASE/RHODANESE-LIKE DOMAIN-CONTAINING PROTEIN 2"/>
    <property type="match status" value="1"/>
</dbReference>
<dbReference type="InterPro" id="IPR001763">
    <property type="entry name" value="Rhodanese-like_dom"/>
</dbReference>
<dbReference type="SMART" id="SM00450">
    <property type="entry name" value="RHOD"/>
    <property type="match status" value="1"/>
</dbReference>
<dbReference type="Proteomes" id="UP000007875">
    <property type="component" value="Unassembled WGS sequence"/>
</dbReference>
<dbReference type="eggNOG" id="ENOG502QSQK">
    <property type="taxonomic scope" value="Eukaryota"/>
</dbReference>
<dbReference type="PANTHER" id="PTHR43268:SF6">
    <property type="entry name" value="THIOSULFATE SULFURTRANSFERASE_RHODANESE-LIKE DOMAIN-CONTAINING PROTEIN 2"/>
    <property type="match status" value="1"/>
</dbReference>
<feature type="domain" description="Rhodanese" evidence="1">
    <location>
        <begin position="74"/>
        <end position="169"/>
    </location>
</feature>
<dbReference type="InterPro" id="IPR022111">
    <property type="entry name" value="Rhodanese_C"/>
</dbReference>
<evidence type="ECO:0000259" key="1">
    <source>
        <dbReference type="PROSITE" id="PS50206"/>
    </source>
</evidence>
<dbReference type="STRING" id="51511.ENSCSAVP00000013788"/>
<dbReference type="InParanoid" id="H2Z876"/>
<dbReference type="OMA" id="PTHREEC"/>